<evidence type="ECO:0000313" key="2">
    <source>
        <dbReference type="Proteomes" id="UP000235965"/>
    </source>
</evidence>
<feature type="non-terminal residue" evidence="1">
    <location>
        <position position="1"/>
    </location>
</feature>
<gene>
    <name evidence="1" type="ORF">B7P43_G00325</name>
</gene>
<accession>A0A2J7PWI1</accession>
<dbReference type="InParanoid" id="A0A2J7PWI1"/>
<organism evidence="1 2">
    <name type="scientific">Cryptotermes secundus</name>
    <dbReference type="NCBI Taxonomy" id="105785"/>
    <lineage>
        <taxon>Eukaryota</taxon>
        <taxon>Metazoa</taxon>
        <taxon>Ecdysozoa</taxon>
        <taxon>Arthropoda</taxon>
        <taxon>Hexapoda</taxon>
        <taxon>Insecta</taxon>
        <taxon>Pterygota</taxon>
        <taxon>Neoptera</taxon>
        <taxon>Polyneoptera</taxon>
        <taxon>Dictyoptera</taxon>
        <taxon>Blattodea</taxon>
        <taxon>Blattoidea</taxon>
        <taxon>Termitoidae</taxon>
        <taxon>Kalotermitidae</taxon>
        <taxon>Cryptotermitinae</taxon>
        <taxon>Cryptotermes</taxon>
    </lineage>
</organism>
<dbReference type="AlphaFoldDB" id="A0A2J7PWI1"/>
<reference evidence="1 2" key="1">
    <citation type="submission" date="2017-12" db="EMBL/GenBank/DDBJ databases">
        <title>Hemimetabolous genomes reveal molecular basis of termite eusociality.</title>
        <authorList>
            <person name="Harrison M.C."/>
            <person name="Jongepier E."/>
            <person name="Robertson H.M."/>
            <person name="Arning N."/>
            <person name="Bitard-Feildel T."/>
            <person name="Chao H."/>
            <person name="Childers C.P."/>
            <person name="Dinh H."/>
            <person name="Doddapaneni H."/>
            <person name="Dugan S."/>
            <person name="Gowin J."/>
            <person name="Greiner C."/>
            <person name="Han Y."/>
            <person name="Hu H."/>
            <person name="Hughes D.S.T."/>
            <person name="Huylmans A.-K."/>
            <person name="Kemena C."/>
            <person name="Kremer L.P.M."/>
            <person name="Lee S.L."/>
            <person name="Lopez-Ezquerra A."/>
            <person name="Mallet L."/>
            <person name="Monroy-Kuhn J.M."/>
            <person name="Moser A."/>
            <person name="Murali S.C."/>
            <person name="Muzny D.M."/>
            <person name="Otani S."/>
            <person name="Piulachs M.-D."/>
            <person name="Poelchau M."/>
            <person name="Qu J."/>
            <person name="Schaub F."/>
            <person name="Wada-Katsumata A."/>
            <person name="Worley K.C."/>
            <person name="Xie Q."/>
            <person name="Ylla G."/>
            <person name="Poulsen M."/>
            <person name="Gibbs R.A."/>
            <person name="Schal C."/>
            <person name="Richards S."/>
            <person name="Belles X."/>
            <person name="Korb J."/>
            <person name="Bornberg-Bauer E."/>
        </authorList>
    </citation>
    <scope>NUCLEOTIDE SEQUENCE [LARGE SCALE GENOMIC DNA]</scope>
    <source>
        <tissue evidence="1">Whole body</tissue>
    </source>
</reference>
<dbReference type="GO" id="GO:0003676">
    <property type="term" value="F:nucleic acid binding"/>
    <property type="evidence" value="ECO:0007669"/>
    <property type="project" value="InterPro"/>
</dbReference>
<evidence type="ECO:0008006" key="3">
    <source>
        <dbReference type="Google" id="ProtNLM"/>
    </source>
</evidence>
<keyword evidence="2" id="KW-1185">Reference proteome</keyword>
<dbReference type="STRING" id="105785.A0A2J7PWI1"/>
<evidence type="ECO:0000313" key="1">
    <source>
        <dbReference type="EMBL" id="PNF20692.1"/>
    </source>
</evidence>
<dbReference type="EMBL" id="NEVH01020931">
    <property type="protein sequence ID" value="PNF20692.1"/>
    <property type="molecule type" value="Genomic_DNA"/>
</dbReference>
<dbReference type="InterPro" id="IPR036397">
    <property type="entry name" value="RNaseH_sf"/>
</dbReference>
<name>A0A2J7PWI1_9NEOP</name>
<proteinExistence type="predicted"/>
<dbReference type="Gene3D" id="3.30.420.10">
    <property type="entry name" value="Ribonuclease H-like superfamily/Ribonuclease H"/>
    <property type="match status" value="1"/>
</dbReference>
<comment type="caution">
    <text evidence="1">The sequence shown here is derived from an EMBL/GenBank/DDBJ whole genome shotgun (WGS) entry which is preliminary data.</text>
</comment>
<dbReference type="Proteomes" id="UP000235965">
    <property type="component" value="Unassembled WGS sequence"/>
</dbReference>
<sequence>VLHKRLRLRAYKIQMIHALKPSDHVARTNFAVDLLERTGASPDFLLQVCFSDETVFRASGVVHRYNHRIWGSQNQHVTCCPEVNVWTGLMHKLIGPFELYALPQLPTQTILQQNWAPPHFGHHVRNHLDRVMVGRSIGRSGPIARPPKSPDLVKILHEIVVRVCRQNDAPMMAHSTNFESRLLFANSRLSVITYRHLHKEAYLEESIETSKSVFFPQH</sequence>
<dbReference type="PANTHER" id="PTHR47326">
    <property type="entry name" value="TRANSPOSABLE ELEMENT TC3 TRANSPOSASE-LIKE PROTEIN"/>
    <property type="match status" value="1"/>
</dbReference>
<dbReference type="PANTHER" id="PTHR47326:SF1">
    <property type="entry name" value="HTH PSQ-TYPE DOMAIN-CONTAINING PROTEIN"/>
    <property type="match status" value="1"/>
</dbReference>
<protein>
    <recommendedName>
        <fullName evidence="3">DUF4817 domain-containing protein</fullName>
    </recommendedName>
</protein>